<dbReference type="SUPFAM" id="SSF56601">
    <property type="entry name" value="beta-lactamase/transpeptidase-like"/>
    <property type="match status" value="1"/>
</dbReference>
<dbReference type="EMBL" id="VRZA01000001">
    <property type="protein sequence ID" value="TXS96161.1"/>
    <property type="molecule type" value="Genomic_DNA"/>
</dbReference>
<dbReference type="InterPro" id="IPR001466">
    <property type="entry name" value="Beta-lactam-related"/>
</dbReference>
<comment type="caution">
    <text evidence="2">The sequence shown here is derived from an EMBL/GenBank/DDBJ whole genome shotgun (WGS) entry which is preliminary data.</text>
</comment>
<protein>
    <submittedName>
        <fullName evidence="2">Beta-lactamase family protein</fullName>
    </submittedName>
</protein>
<keyword evidence="3" id="KW-1185">Reference proteome</keyword>
<gene>
    <name evidence="2" type="ORF">FV139_01255</name>
</gene>
<name>A0A5C9AA46_9GAMM</name>
<feature type="domain" description="Beta-lactamase-related" evidence="1">
    <location>
        <begin position="52"/>
        <end position="403"/>
    </location>
</feature>
<dbReference type="AlphaFoldDB" id="A0A5C9AA46"/>
<dbReference type="Pfam" id="PF00144">
    <property type="entry name" value="Beta-lactamase"/>
    <property type="match status" value="1"/>
</dbReference>
<organism evidence="2 3">
    <name type="scientific">Parahaliea maris</name>
    <dbReference type="NCBI Taxonomy" id="2716870"/>
    <lineage>
        <taxon>Bacteria</taxon>
        <taxon>Pseudomonadati</taxon>
        <taxon>Pseudomonadota</taxon>
        <taxon>Gammaproteobacteria</taxon>
        <taxon>Cellvibrionales</taxon>
        <taxon>Halieaceae</taxon>
        <taxon>Parahaliea</taxon>
    </lineage>
</organism>
<evidence type="ECO:0000313" key="3">
    <source>
        <dbReference type="Proteomes" id="UP000321039"/>
    </source>
</evidence>
<sequence length="422" mass="44944">MTGGGIVSLIRHQPPHSFRTDPVVTNKLKEFESGLVRGRYYANFEAVAEAFADNLQNREDKGAAFALYHHGEPVVDIWGGFADASTGKPWQENTVALMFSAAKGLTATCLLRLVDAGQLDIDLPICHYWPEFAANGKADITTRMVLAHRAGLAAVEGELTLAEILNWDPVVGAIAAQAPNWEPDSTHGYHARSFGWILGELLRRITGETLGSFLNREIAAVAGLRLWIGLPKDELPHCARIIPPAGNANAAAEILGENSLTARVMSGPNKQFGYNDMWNRAEILQAEMPSSNGVGDARSMARFYAALNGDIAGLPTLSPALLETARTVQSRGPDAVILHDTCFGLGYSLQPMVAPGAGPNCYGHPGAGGTTAFADPDNGVAMAYLTNTMRFDPEGDPRSANLIQAAYQSLASTGGQAPGFFG</sequence>
<dbReference type="Proteomes" id="UP000321039">
    <property type="component" value="Unassembled WGS sequence"/>
</dbReference>
<evidence type="ECO:0000313" key="2">
    <source>
        <dbReference type="EMBL" id="TXS96161.1"/>
    </source>
</evidence>
<evidence type="ECO:0000259" key="1">
    <source>
        <dbReference type="Pfam" id="PF00144"/>
    </source>
</evidence>
<reference evidence="2 3" key="1">
    <citation type="submission" date="2019-08" db="EMBL/GenBank/DDBJ databases">
        <title>Parahaliea maris sp. nov., isolated from the surface seawater.</title>
        <authorList>
            <person name="Liu Y."/>
        </authorList>
    </citation>
    <scope>NUCLEOTIDE SEQUENCE [LARGE SCALE GENOMIC DNA]</scope>
    <source>
        <strain evidence="2 3">HSLHS9</strain>
    </source>
</reference>
<dbReference type="Gene3D" id="3.40.710.10">
    <property type="entry name" value="DD-peptidase/beta-lactamase superfamily"/>
    <property type="match status" value="1"/>
</dbReference>
<dbReference type="InterPro" id="IPR052907">
    <property type="entry name" value="Beta-lactamase/esterase"/>
</dbReference>
<proteinExistence type="predicted"/>
<accession>A0A5C9AA46</accession>
<dbReference type="PANTHER" id="PTHR43319:SF3">
    <property type="entry name" value="BETA-LACTAMASE-RELATED DOMAIN-CONTAINING PROTEIN"/>
    <property type="match status" value="1"/>
</dbReference>
<dbReference type="PANTHER" id="PTHR43319">
    <property type="entry name" value="BETA-LACTAMASE-RELATED"/>
    <property type="match status" value="1"/>
</dbReference>
<dbReference type="InterPro" id="IPR012338">
    <property type="entry name" value="Beta-lactam/transpept-like"/>
</dbReference>